<dbReference type="Proteomes" id="UP000028681">
    <property type="component" value="Chromosome"/>
</dbReference>
<feature type="transmembrane region" description="Helical" evidence="1">
    <location>
        <begin position="340"/>
        <end position="366"/>
    </location>
</feature>
<accession>A0A076LNV6</accession>
<dbReference type="HOGENOM" id="CLU_005679_3_0_6"/>
<feature type="transmembrane region" description="Helical" evidence="1">
    <location>
        <begin position="75"/>
        <end position="95"/>
    </location>
</feature>
<dbReference type="EMBL" id="CP006664">
    <property type="protein sequence ID" value="AIJ09546.1"/>
    <property type="molecule type" value="Genomic_DNA"/>
</dbReference>
<feature type="transmembrane region" description="Helical" evidence="1">
    <location>
        <begin position="115"/>
        <end position="136"/>
    </location>
</feature>
<feature type="domain" description="Acyltransferase 3" evidence="2">
    <location>
        <begin position="41"/>
        <end position="361"/>
    </location>
</feature>
<feature type="transmembrane region" description="Helical" evidence="1">
    <location>
        <begin position="284"/>
        <end position="304"/>
    </location>
</feature>
<keyword evidence="1" id="KW-0472">Membrane</keyword>
<keyword evidence="1" id="KW-0812">Transmembrane</keyword>
<feature type="transmembrane region" description="Helical" evidence="1">
    <location>
        <begin position="170"/>
        <end position="195"/>
    </location>
</feature>
<proteinExistence type="predicted"/>
<evidence type="ECO:0000256" key="1">
    <source>
        <dbReference type="SAM" id="Phobius"/>
    </source>
</evidence>
<dbReference type="KEGG" id="ete:ETEE_3117"/>
<keyword evidence="1" id="KW-1133">Transmembrane helix</keyword>
<evidence type="ECO:0000259" key="2">
    <source>
        <dbReference type="Pfam" id="PF01757"/>
    </source>
</evidence>
<feature type="transmembrane region" description="Helical" evidence="1">
    <location>
        <begin position="42"/>
        <end position="63"/>
    </location>
</feature>
<dbReference type="GeneID" id="33940603"/>
<feature type="transmembrane region" description="Helical" evidence="1">
    <location>
        <begin position="6"/>
        <end position="30"/>
    </location>
</feature>
<feature type="transmembrane region" description="Helical" evidence="1">
    <location>
        <begin position="230"/>
        <end position="247"/>
    </location>
</feature>
<sequence>MYNEMIMILWAVGIVVATVIMMNLSFFSFMEKMDKRPLNHLDGLRAILAIMVVFHHFFFNYFYSKTGMWVINGNYFFSFIGKFAVGIFFILSGYLFSNISINRLSWWVSFYKKRFLRIVPVTILSSLCCVLISYIYGSQSKEHLLNIIPWFDGGIFNERNPLFGMSNSNIINAGVTWSLAWEWRLYFALPLIALLIPLNKRAVTGIIVSILSFIFYIYTKIAHPELNSGVYLAIFFFSVGFFCKHFHMKLLDRLTSNTIIQSAVIILLFIIPFTGKISTAISPLFAALLFIMICNGATFFGILNIKGLKRLGVTSYSLYLIHGIFWYIGFKTILSETNIIYLSPLVFFLIILSSILISYTIEYPIYNLSKKIKSKKQNDIKELT</sequence>
<feature type="transmembrane region" description="Helical" evidence="1">
    <location>
        <begin position="202"/>
        <end position="218"/>
    </location>
</feature>
<reference evidence="3 4" key="1">
    <citation type="journal article" date="2012" name="PLoS ONE">
        <title>Edwardsiella comparative phylogenomics reveal the new intra/inter-species taxonomic relationships, virulence evolution and niche adaptation mechanisms.</title>
        <authorList>
            <person name="Yang M."/>
            <person name="Lv Y."/>
            <person name="Xiao J."/>
            <person name="Wu H."/>
            <person name="Zheng H."/>
            <person name="Liu Q."/>
            <person name="Zhang Y."/>
            <person name="Wang Q."/>
        </authorList>
    </citation>
    <scope>NUCLEOTIDE SEQUENCE [LARGE SCALE GENOMIC DNA]</scope>
    <source>
        <strain evidence="4">080813</strain>
    </source>
</reference>
<dbReference type="RefSeq" id="WP_034165004.1">
    <property type="nucleotide sequence ID" value="NZ_CP006664.1"/>
</dbReference>
<dbReference type="InterPro" id="IPR050879">
    <property type="entry name" value="Acyltransferase_3"/>
</dbReference>
<dbReference type="GO" id="GO:0016747">
    <property type="term" value="F:acyltransferase activity, transferring groups other than amino-acyl groups"/>
    <property type="evidence" value="ECO:0007669"/>
    <property type="project" value="InterPro"/>
</dbReference>
<name>A0A076LNV6_9GAMM</name>
<gene>
    <name evidence="3" type="ORF">ETEE_3117</name>
</gene>
<dbReference type="AlphaFoldDB" id="A0A076LNV6"/>
<evidence type="ECO:0000313" key="4">
    <source>
        <dbReference type="Proteomes" id="UP000028681"/>
    </source>
</evidence>
<dbReference type="InterPro" id="IPR002656">
    <property type="entry name" value="Acyl_transf_3_dom"/>
</dbReference>
<protein>
    <recommendedName>
        <fullName evidence="2">Acyltransferase 3 domain-containing protein</fullName>
    </recommendedName>
</protein>
<dbReference type="PANTHER" id="PTHR23028">
    <property type="entry name" value="ACETYLTRANSFERASE"/>
    <property type="match status" value="1"/>
</dbReference>
<feature type="transmembrane region" description="Helical" evidence="1">
    <location>
        <begin position="316"/>
        <end position="334"/>
    </location>
</feature>
<organism evidence="3 4">
    <name type="scientific">Edwardsiella anguillarum ET080813</name>
    <dbReference type="NCBI Taxonomy" id="667120"/>
    <lineage>
        <taxon>Bacteria</taxon>
        <taxon>Pseudomonadati</taxon>
        <taxon>Pseudomonadota</taxon>
        <taxon>Gammaproteobacteria</taxon>
        <taxon>Enterobacterales</taxon>
        <taxon>Hafniaceae</taxon>
        <taxon>Edwardsiella</taxon>
    </lineage>
</organism>
<evidence type="ECO:0000313" key="3">
    <source>
        <dbReference type="EMBL" id="AIJ09546.1"/>
    </source>
</evidence>
<feature type="transmembrane region" description="Helical" evidence="1">
    <location>
        <begin position="259"/>
        <end position="278"/>
    </location>
</feature>
<dbReference type="Pfam" id="PF01757">
    <property type="entry name" value="Acyl_transf_3"/>
    <property type="match status" value="1"/>
</dbReference>